<sequence length="387" mass="41057">MTVNAEHALERIVIIGAGIGGCHAARELASDHDVTLLESSDVAAGATGLSAGVVAPTLFYGDLPDIARHANEFVREFDGTDAFSFTERHRLDFVSAEEAEDARETASELTEAGFDVTYLERSRLSSEFPRIDSPEDGGAILYGDTGWVDPYTYANALRTDAQSRGASVETGVEVTEITTANGRVTGVETTAGRYDADAVVVAAGWRTQELLPTGLTLPIRPYRTQCVVLEPSEPLDEATPIGRIGSEHLYFRPEHNGDLLVGGAHETVSDPLAASSDADESFTRQVASVVPSVLSGFDDAGFVNGWAGIDVATPDTRPIVDQPPDAPDGLVVSTGFNGLGIMTSPIVGPTIRERLTGERAPFSTAPFRADRFDVSGSSFAYTSTSEL</sequence>
<dbReference type="Proteomes" id="UP000199112">
    <property type="component" value="Unassembled WGS sequence"/>
</dbReference>
<dbReference type="SUPFAM" id="SSF51905">
    <property type="entry name" value="FAD/NAD(P)-binding domain"/>
    <property type="match status" value="1"/>
</dbReference>
<evidence type="ECO:0000313" key="3">
    <source>
        <dbReference type="Proteomes" id="UP000199112"/>
    </source>
</evidence>
<name>A0A1H6FRJ8_9EURY</name>
<dbReference type="EMBL" id="FNWL01000001">
    <property type="protein sequence ID" value="SEH13519.1"/>
    <property type="molecule type" value="Genomic_DNA"/>
</dbReference>
<accession>A0A1H6FRJ8</accession>
<keyword evidence="3" id="KW-1185">Reference proteome</keyword>
<dbReference type="AlphaFoldDB" id="A0A1H6FRJ8"/>
<feature type="domain" description="FAD dependent oxidoreductase" evidence="1">
    <location>
        <begin position="11"/>
        <end position="349"/>
    </location>
</feature>
<dbReference type="GO" id="GO:0005737">
    <property type="term" value="C:cytoplasm"/>
    <property type="evidence" value="ECO:0007669"/>
    <property type="project" value="TreeGrafter"/>
</dbReference>
<dbReference type="Gene3D" id="3.50.50.60">
    <property type="entry name" value="FAD/NAD(P)-binding domain"/>
    <property type="match status" value="1"/>
</dbReference>
<evidence type="ECO:0000313" key="2">
    <source>
        <dbReference type="EMBL" id="SEH13519.1"/>
    </source>
</evidence>
<protein>
    <submittedName>
        <fullName evidence="2">Glycine/D-amino acid oxidase</fullName>
    </submittedName>
</protein>
<dbReference type="Pfam" id="PF01266">
    <property type="entry name" value="DAO"/>
    <property type="match status" value="1"/>
</dbReference>
<reference evidence="3" key="1">
    <citation type="submission" date="2016-10" db="EMBL/GenBank/DDBJ databases">
        <authorList>
            <person name="Varghese N."/>
            <person name="Submissions S."/>
        </authorList>
    </citation>
    <scope>NUCLEOTIDE SEQUENCE [LARGE SCALE GENOMIC DNA]</scope>
    <source>
        <strain evidence="3">CGMCC 1.8981</strain>
    </source>
</reference>
<dbReference type="RefSeq" id="WP_090506306.1">
    <property type="nucleotide sequence ID" value="NZ_FNWL01000001.1"/>
</dbReference>
<evidence type="ECO:0000259" key="1">
    <source>
        <dbReference type="Pfam" id="PF01266"/>
    </source>
</evidence>
<dbReference type="PANTHER" id="PTHR13847">
    <property type="entry name" value="SARCOSINE DEHYDROGENASE-RELATED"/>
    <property type="match status" value="1"/>
</dbReference>
<organism evidence="2 3">
    <name type="scientific">Natronorubrum sediminis</name>
    <dbReference type="NCBI Taxonomy" id="640943"/>
    <lineage>
        <taxon>Archaea</taxon>
        <taxon>Methanobacteriati</taxon>
        <taxon>Methanobacteriota</taxon>
        <taxon>Stenosarchaea group</taxon>
        <taxon>Halobacteria</taxon>
        <taxon>Halobacteriales</taxon>
        <taxon>Natrialbaceae</taxon>
        <taxon>Natronorubrum</taxon>
    </lineage>
</organism>
<dbReference type="OrthoDB" id="168391at2157"/>
<proteinExistence type="predicted"/>
<dbReference type="InterPro" id="IPR006076">
    <property type="entry name" value="FAD-dep_OxRdtase"/>
</dbReference>
<gene>
    <name evidence="2" type="ORF">SAMN04487967_1424</name>
</gene>
<dbReference type="InterPro" id="IPR036188">
    <property type="entry name" value="FAD/NAD-bd_sf"/>
</dbReference>
<dbReference type="Gene3D" id="3.30.9.10">
    <property type="entry name" value="D-Amino Acid Oxidase, subunit A, domain 2"/>
    <property type="match status" value="1"/>
</dbReference>